<dbReference type="EMBL" id="GGEC01018998">
    <property type="protein sequence ID" value="MBW99481.1"/>
    <property type="molecule type" value="Transcribed_RNA"/>
</dbReference>
<reference evidence="1" key="1">
    <citation type="submission" date="2018-02" db="EMBL/GenBank/DDBJ databases">
        <title>Rhizophora mucronata_Transcriptome.</title>
        <authorList>
            <person name="Meera S.P."/>
            <person name="Sreeshan A."/>
            <person name="Augustine A."/>
        </authorList>
    </citation>
    <scope>NUCLEOTIDE SEQUENCE</scope>
    <source>
        <tissue evidence="1">Leaf</tissue>
    </source>
</reference>
<sequence length="125" mass="14415">MQEVLKQPCSEDSYGTLWKSPLGTPNWLVFNESWIMNRPLAIKASITVREPCSSFFPMAQLTTIFVAELKLLGYSILQRPKMLRHGFQGQECIWSCISKPRNTFKRCHHCLHLLMILLVPPVDLI</sequence>
<dbReference type="AlphaFoldDB" id="A0A2P2K187"/>
<protein>
    <submittedName>
        <fullName evidence="1">Uncharacterized protein MANES_09G097500</fullName>
    </submittedName>
</protein>
<evidence type="ECO:0000313" key="1">
    <source>
        <dbReference type="EMBL" id="MBW99481.1"/>
    </source>
</evidence>
<dbReference type="EMBL" id="GGEC01018996">
    <property type="protein sequence ID" value="MBW99479.1"/>
    <property type="molecule type" value="Transcribed_RNA"/>
</dbReference>
<name>A0A2P2K187_RHIMU</name>
<proteinExistence type="predicted"/>
<accession>A0A2P2K187</accession>
<organism evidence="1">
    <name type="scientific">Rhizophora mucronata</name>
    <name type="common">Asiatic mangrove</name>
    <dbReference type="NCBI Taxonomy" id="61149"/>
    <lineage>
        <taxon>Eukaryota</taxon>
        <taxon>Viridiplantae</taxon>
        <taxon>Streptophyta</taxon>
        <taxon>Embryophyta</taxon>
        <taxon>Tracheophyta</taxon>
        <taxon>Spermatophyta</taxon>
        <taxon>Magnoliopsida</taxon>
        <taxon>eudicotyledons</taxon>
        <taxon>Gunneridae</taxon>
        <taxon>Pentapetalae</taxon>
        <taxon>rosids</taxon>
        <taxon>fabids</taxon>
        <taxon>Malpighiales</taxon>
        <taxon>Rhizophoraceae</taxon>
        <taxon>Rhizophora</taxon>
    </lineage>
</organism>